<evidence type="ECO:0000256" key="1">
    <source>
        <dbReference type="SAM" id="MobiDB-lite"/>
    </source>
</evidence>
<dbReference type="EMBL" id="UINC01105503">
    <property type="protein sequence ID" value="SVC69478.1"/>
    <property type="molecule type" value="Genomic_DNA"/>
</dbReference>
<reference evidence="2" key="1">
    <citation type="submission" date="2018-05" db="EMBL/GenBank/DDBJ databases">
        <authorList>
            <person name="Lanie J.A."/>
            <person name="Ng W.-L."/>
            <person name="Kazmierczak K.M."/>
            <person name="Andrzejewski T.M."/>
            <person name="Davidsen T.M."/>
            <person name="Wayne K.J."/>
            <person name="Tettelin H."/>
            <person name="Glass J.I."/>
            <person name="Rusch D."/>
            <person name="Podicherti R."/>
            <person name="Tsui H.-C.T."/>
            <person name="Winkler M.E."/>
        </authorList>
    </citation>
    <scope>NUCLEOTIDE SEQUENCE</scope>
</reference>
<accession>A0A382P9S8</accession>
<sequence>MNEKIITNIIRNLSAVCAVFLVLPDLEAASPIPDISPVVWFDAKDAGTITGTNPVTQWSDKSGNDRHATKTANNSKPKKTTNGPNGQPIVQIRRSGGDDFLAIGGSAFIAKEHYYVFRSKNNNDRFNYYGGVLGHTSGRGSNYLWQHNQPYFHSNRYPESVKKNGGALISSGNRNISPVNTWMVLRLTVDNTNLSPKSNYRIGECDNYNADVDICEIVAFDSVISDQKRA</sequence>
<organism evidence="2">
    <name type="scientific">marine metagenome</name>
    <dbReference type="NCBI Taxonomy" id="408172"/>
    <lineage>
        <taxon>unclassified sequences</taxon>
        <taxon>metagenomes</taxon>
        <taxon>ecological metagenomes</taxon>
    </lineage>
</organism>
<feature type="compositionally biased region" description="Polar residues" evidence="1">
    <location>
        <begin position="52"/>
        <end position="61"/>
    </location>
</feature>
<gene>
    <name evidence="2" type="ORF">METZ01_LOCUS322332</name>
</gene>
<evidence type="ECO:0000313" key="2">
    <source>
        <dbReference type="EMBL" id="SVC69478.1"/>
    </source>
</evidence>
<dbReference type="AlphaFoldDB" id="A0A382P9S8"/>
<protein>
    <submittedName>
        <fullName evidence="2">Uncharacterized protein</fullName>
    </submittedName>
</protein>
<feature type="region of interest" description="Disordered" evidence="1">
    <location>
        <begin position="52"/>
        <end position="88"/>
    </location>
</feature>
<proteinExistence type="predicted"/>
<feature type="non-terminal residue" evidence="2">
    <location>
        <position position="230"/>
    </location>
</feature>
<name>A0A382P9S8_9ZZZZ</name>
<feature type="compositionally biased region" description="Polar residues" evidence="1">
    <location>
        <begin position="70"/>
        <end position="85"/>
    </location>
</feature>